<gene>
    <name evidence="2" type="ORF">J4P68_00425</name>
</gene>
<protein>
    <submittedName>
        <fullName evidence="2">Uncharacterized protein</fullName>
    </submittedName>
</protein>
<evidence type="ECO:0000256" key="1">
    <source>
        <dbReference type="SAM" id="Phobius"/>
    </source>
</evidence>
<feature type="transmembrane region" description="Helical" evidence="1">
    <location>
        <begin position="123"/>
        <end position="145"/>
    </location>
</feature>
<keyword evidence="3" id="KW-1185">Reference proteome</keyword>
<keyword evidence="1" id="KW-0812">Transmembrane</keyword>
<keyword evidence="1" id="KW-0472">Membrane</keyword>
<name>A0ABS3M8V5_9BRAD</name>
<organism evidence="2 3">
    <name type="scientific">Bradyrhizobium quebecense</name>
    <dbReference type="NCBI Taxonomy" id="2748629"/>
    <lineage>
        <taxon>Bacteria</taxon>
        <taxon>Pseudomonadati</taxon>
        <taxon>Pseudomonadota</taxon>
        <taxon>Alphaproteobacteria</taxon>
        <taxon>Hyphomicrobiales</taxon>
        <taxon>Nitrobacteraceae</taxon>
        <taxon>Bradyrhizobium</taxon>
    </lineage>
</organism>
<comment type="caution">
    <text evidence="2">The sequence shown here is derived from an EMBL/GenBank/DDBJ whole genome shotgun (WGS) entry which is preliminary data.</text>
</comment>
<feature type="transmembrane region" description="Helical" evidence="1">
    <location>
        <begin position="54"/>
        <end position="71"/>
    </location>
</feature>
<dbReference type="Proteomes" id="UP000692816">
    <property type="component" value="Unassembled WGS sequence"/>
</dbReference>
<dbReference type="EMBL" id="JAGEPA010000001">
    <property type="protein sequence ID" value="MBO1427901.1"/>
    <property type="molecule type" value="Genomic_DNA"/>
</dbReference>
<evidence type="ECO:0000313" key="3">
    <source>
        <dbReference type="Proteomes" id="UP000692816"/>
    </source>
</evidence>
<reference evidence="2" key="1">
    <citation type="journal article" date="2021" name="Int. J. Syst. Evol. Microbiol.">
        <title>Bradyrhizobium septentrionale sp. nov. (sv. septentrionale) and Bradyrhizobium quebecense sp. nov. (sv. septentrionale) associated with legumes native to Canada possess rearranged symbiosis genes and numerous insertion sequences.</title>
        <authorList>
            <person name="Bromfield E.S.P."/>
            <person name="Cloutier S."/>
        </authorList>
    </citation>
    <scope>NUCLEOTIDE SEQUENCE</scope>
    <source>
        <strain evidence="2">12S5</strain>
    </source>
</reference>
<sequence>MADVAQLLAKRCPVGQSDCLRSLDSDFHSLQPVAAKAYNDLCASEGMMFGGGQSVRTLVLAMIVIAMPVLLARSNTLVVSNLIMGLITVAGAAGLLSTAGNTPYECFTTSGTYEDHTSGLDGFGFWFIFVLAVSYVLLLVDWAIWASRMAIARWWPMIKEANVKVD</sequence>
<accession>A0ABS3M8V5</accession>
<feature type="transmembrane region" description="Helical" evidence="1">
    <location>
        <begin position="78"/>
        <end position="99"/>
    </location>
</feature>
<keyword evidence="1" id="KW-1133">Transmembrane helix</keyword>
<evidence type="ECO:0000313" key="2">
    <source>
        <dbReference type="EMBL" id="MBO1427901.1"/>
    </source>
</evidence>
<dbReference type="RefSeq" id="WP_207829682.1">
    <property type="nucleotide sequence ID" value="NZ_CP088282.1"/>
</dbReference>
<proteinExistence type="predicted"/>